<sequence>MKVTILHLVFLLTTAAAIAIPTKTDVATTSAQTPTSINTTNIQPPKGGDQDHDQDPEEGDLKPWERRFCSMKHHHKTKSAHHKMKHPAPPEENTKGKKAPNWQRCKKHLEKHLPPMKMESLKRLAETNGTRASTAQGLKSHKGHKGHNGNKDHGSCFKNCVGFKISFLSKLIPEGMMEPICESICGCKGSEQCRGKDTGGKETPPEESPPEESPPEKSPQEENPPEENPPEENHPEENLPVPHQGMNEMHGWKEWIAKEKEIESTKSEGDIPPRYVGEVSTAFV</sequence>
<feature type="region of interest" description="Disordered" evidence="1">
    <location>
        <begin position="26"/>
        <end position="101"/>
    </location>
</feature>
<reference evidence="3" key="1">
    <citation type="submission" date="2021-06" db="EMBL/GenBank/DDBJ databases">
        <title>Comparative genomics, transcriptomics and evolutionary studies reveal genomic signatures of adaptation to plant cell wall in hemibiotrophic fungi.</title>
        <authorList>
            <consortium name="DOE Joint Genome Institute"/>
            <person name="Baroncelli R."/>
            <person name="Diaz J.F."/>
            <person name="Benocci T."/>
            <person name="Peng M."/>
            <person name="Battaglia E."/>
            <person name="Haridas S."/>
            <person name="Andreopoulos W."/>
            <person name="Labutti K."/>
            <person name="Pangilinan J."/>
            <person name="Floch G.L."/>
            <person name="Makela M.R."/>
            <person name="Henrissat B."/>
            <person name="Grigoriev I.V."/>
            <person name="Crouch J.A."/>
            <person name="De Vries R.P."/>
            <person name="Sukno S.A."/>
            <person name="Thon M.R."/>
        </authorList>
    </citation>
    <scope>NUCLEOTIDE SEQUENCE</scope>
    <source>
        <strain evidence="3">CBS 193.32</strain>
    </source>
</reference>
<gene>
    <name evidence="3" type="ORF">BDP55DRAFT_635525</name>
</gene>
<evidence type="ECO:0000256" key="2">
    <source>
        <dbReference type="SAM" id="SignalP"/>
    </source>
</evidence>
<feature type="compositionally biased region" description="Polar residues" evidence="1">
    <location>
        <begin position="26"/>
        <end position="43"/>
    </location>
</feature>
<keyword evidence="4" id="KW-1185">Reference proteome</keyword>
<feature type="compositionally biased region" description="Basic and acidic residues" evidence="1">
    <location>
        <begin position="192"/>
        <end position="204"/>
    </location>
</feature>
<proteinExistence type="predicted"/>
<protein>
    <submittedName>
        <fullName evidence="3">Uncharacterized protein</fullName>
    </submittedName>
</protein>
<dbReference type="EMBL" id="JAHMHR010000043">
    <property type="protein sequence ID" value="KAK1671900.1"/>
    <property type="molecule type" value="Genomic_DNA"/>
</dbReference>
<feature type="region of interest" description="Disordered" evidence="1">
    <location>
        <begin position="127"/>
        <end position="153"/>
    </location>
</feature>
<feature type="chain" id="PRO_5042559521" evidence="2">
    <location>
        <begin position="20"/>
        <end position="284"/>
    </location>
</feature>
<dbReference type="GeneID" id="85457311"/>
<comment type="caution">
    <text evidence="3">The sequence shown here is derived from an EMBL/GenBank/DDBJ whole genome shotgun (WGS) entry which is preliminary data.</text>
</comment>
<feature type="signal peptide" evidence="2">
    <location>
        <begin position="1"/>
        <end position="19"/>
    </location>
</feature>
<organism evidence="3 4">
    <name type="scientific">Colletotrichum godetiae</name>
    <dbReference type="NCBI Taxonomy" id="1209918"/>
    <lineage>
        <taxon>Eukaryota</taxon>
        <taxon>Fungi</taxon>
        <taxon>Dikarya</taxon>
        <taxon>Ascomycota</taxon>
        <taxon>Pezizomycotina</taxon>
        <taxon>Sordariomycetes</taxon>
        <taxon>Hypocreomycetidae</taxon>
        <taxon>Glomerellales</taxon>
        <taxon>Glomerellaceae</taxon>
        <taxon>Colletotrichum</taxon>
        <taxon>Colletotrichum acutatum species complex</taxon>
    </lineage>
</organism>
<feature type="compositionally biased region" description="Basic and acidic residues" evidence="1">
    <location>
        <begin position="48"/>
        <end position="68"/>
    </location>
</feature>
<accession>A0AAJ0AEM1</accession>
<dbReference type="AlphaFoldDB" id="A0AAJ0AEM1"/>
<feature type="region of interest" description="Disordered" evidence="1">
    <location>
        <begin position="192"/>
        <end position="284"/>
    </location>
</feature>
<dbReference type="RefSeq" id="XP_060425903.1">
    <property type="nucleotide sequence ID" value="XM_060572785.1"/>
</dbReference>
<dbReference type="Proteomes" id="UP001224890">
    <property type="component" value="Unassembled WGS sequence"/>
</dbReference>
<keyword evidence="2" id="KW-0732">Signal</keyword>
<evidence type="ECO:0000313" key="3">
    <source>
        <dbReference type="EMBL" id="KAK1671900.1"/>
    </source>
</evidence>
<evidence type="ECO:0000256" key="1">
    <source>
        <dbReference type="SAM" id="MobiDB-lite"/>
    </source>
</evidence>
<name>A0AAJ0AEM1_9PEZI</name>
<evidence type="ECO:0000313" key="4">
    <source>
        <dbReference type="Proteomes" id="UP001224890"/>
    </source>
</evidence>
<feature type="compositionally biased region" description="Basic residues" evidence="1">
    <location>
        <begin position="139"/>
        <end position="148"/>
    </location>
</feature>
<feature type="compositionally biased region" description="Basic residues" evidence="1">
    <location>
        <begin position="69"/>
        <end position="86"/>
    </location>
</feature>
<feature type="compositionally biased region" description="Basic and acidic residues" evidence="1">
    <location>
        <begin position="250"/>
        <end position="271"/>
    </location>
</feature>
<feature type="compositionally biased region" description="Polar residues" evidence="1">
    <location>
        <begin position="127"/>
        <end position="137"/>
    </location>
</feature>